<dbReference type="PROSITE" id="PS01079">
    <property type="entry name" value="MOCF_BIOSYNTHESIS_2"/>
    <property type="match status" value="1"/>
</dbReference>
<dbReference type="Gene3D" id="2.170.190.11">
    <property type="entry name" value="Molybdopterin biosynthesis moea protein, domain 3"/>
    <property type="match status" value="1"/>
</dbReference>
<dbReference type="NCBIfam" id="TIGR00177">
    <property type="entry name" value="molyb_syn"/>
    <property type="match status" value="1"/>
</dbReference>
<keyword evidence="9 11" id="KW-0501">Molybdenum cofactor biosynthesis</keyword>
<accession>A0A2W4RZR4</accession>
<evidence type="ECO:0000256" key="4">
    <source>
        <dbReference type="ARBA" id="ARBA00010763"/>
    </source>
</evidence>
<dbReference type="GO" id="GO:0046872">
    <property type="term" value="F:metal ion binding"/>
    <property type="evidence" value="ECO:0007669"/>
    <property type="project" value="UniProtKB-UniRule"/>
</dbReference>
<dbReference type="Proteomes" id="UP000249396">
    <property type="component" value="Unassembled WGS sequence"/>
</dbReference>
<dbReference type="InterPro" id="IPR005110">
    <property type="entry name" value="MoeA_linker/N"/>
</dbReference>
<dbReference type="Gene3D" id="3.40.980.10">
    <property type="entry name" value="MoaB/Mog-like domain"/>
    <property type="match status" value="1"/>
</dbReference>
<dbReference type="InterPro" id="IPR036425">
    <property type="entry name" value="MoaB/Mog-like_dom_sf"/>
</dbReference>
<evidence type="ECO:0000256" key="10">
    <source>
        <dbReference type="ARBA" id="ARBA00047317"/>
    </source>
</evidence>
<evidence type="ECO:0000313" key="13">
    <source>
        <dbReference type="EMBL" id="PZN69300.1"/>
    </source>
</evidence>
<evidence type="ECO:0000256" key="5">
    <source>
        <dbReference type="ARBA" id="ARBA00022505"/>
    </source>
</evidence>
<feature type="domain" description="MoaB/Mog" evidence="12">
    <location>
        <begin position="189"/>
        <end position="326"/>
    </location>
</feature>
<comment type="similarity">
    <text evidence="4 11">Belongs to the MoeA family.</text>
</comment>
<comment type="caution">
    <text evidence="13">The sequence shown here is derived from an EMBL/GenBank/DDBJ whole genome shotgun (WGS) entry which is preliminary data.</text>
</comment>
<evidence type="ECO:0000256" key="2">
    <source>
        <dbReference type="ARBA" id="ARBA00002901"/>
    </source>
</evidence>
<dbReference type="FunFam" id="2.170.190.11:FF:000001">
    <property type="entry name" value="Molybdopterin molybdenumtransferase"/>
    <property type="match status" value="1"/>
</dbReference>
<evidence type="ECO:0000313" key="14">
    <source>
        <dbReference type="Proteomes" id="UP000249396"/>
    </source>
</evidence>
<comment type="function">
    <text evidence="2 11">Catalyzes the insertion of molybdate into adenylated molybdopterin with the concomitant release of AMP.</text>
</comment>
<dbReference type="Pfam" id="PF00994">
    <property type="entry name" value="MoCF_biosynth"/>
    <property type="match status" value="1"/>
</dbReference>
<comment type="cofactor">
    <cofactor evidence="1 11">
        <name>Mg(2+)</name>
        <dbReference type="ChEBI" id="CHEBI:18420"/>
    </cofactor>
</comment>
<organism evidence="13 14">
    <name type="scientific">Candidatus Methylumidiphilus alinenensis</name>
    <dbReference type="NCBI Taxonomy" id="2202197"/>
    <lineage>
        <taxon>Bacteria</taxon>
        <taxon>Pseudomonadati</taxon>
        <taxon>Pseudomonadota</taxon>
        <taxon>Gammaproteobacteria</taxon>
        <taxon>Methylococcales</taxon>
        <taxon>Candidatus Methylumidiphilus</taxon>
    </lineage>
</organism>
<evidence type="ECO:0000256" key="1">
    <source>
        <dbReference type="ARBA" id="ARBA00001946"/>
    </source>
</evidence>
<dbReference type="Pfam" id="PF03453">
    <property type="entry name" value="MoeA_N"/>
    <property type="match status" value="1"/>
</dbReference>
<dbReference type="UniPathway" id="UPA00344"/>
<keyword evidence="7 11" id="KW-0479">Metal-binding</keyword>
<gene>
    <name evidence="13" type="ORF">DM484_30020</name>
</gene>
<comment type="pathway">
    <text evidence="3 11">Cofactor biosynthesis; molybdopterin biosynthesis.</text>
</comment>
<dbReference type="Pfam" id="PF03454">
    <property type="entry name" value="MoeA_C"/>
    <property type="match status" value="1"/>
</dbReference>
<keyword evidence="8 11" id="KW-0460">Magnesium</keyword>
<dbReference type="InterPro" id="IPR036135">
    <property type="entry name" value="MoeA_linker/N_sf"/>
</dbReference>
<keyword evidence="5 11" id="KW-0500">Molybdenum</keyword>
<evidence type="ECO:0000256" key="6">
    <source>
        <dbReference type="ARBA" id="ARBA00022679"/>
    </source>
</evidence>
<dbReference type="AlphaFoldDB" id="A0A2W4RZR4"/>
<dbReference type="InterPro" id="IPR005111">
    <property type="entry name" value="MoeA_C_domain_IV"/>
</dbReference>
<dbReference type="NCBIfam" id="NF045515">
    <property type="entry name" value="Glp_gephyrin"/>
    <property type="match status" value="1"/>
</dbReference>
<evidence type="ECO:0000256" key="8">
    <source>
        <dbReference type="ARBA" id="ARBA00022842"/>
    </source>
</evidence>
<dbReference type="SUPFAM" id="SSF63882">
    <property type="entry name" value="MoeA N-terminal region -like"/>
    <property type="match status" value="1"/>
</dbReference>
<evidence type="ECO:0000256" key="9">
    <source>
        <dbReference type="ARBA" id="ARBA00023150"/>
    </source>
</evidence>
<dbReference type="InterPro" id="IPR008284">
    <property type="entry name" value="MoCF_biosynth_CS"/>
</dbReference>
<dbReference type="InterPro" id="IPR036688">
    <property type="entry name" value="MoeA_C_domain_IV_sf"/>
</dbReference>
<dbReference type="Gene3D" id="3.90.105.10">
    <property type="entry name" value="Molybdopterin biosynthesis moea protein, domain 2"/>
    <property type="match status" value="1"/>
</dbReference>
<dbReference type="Gene3D" id="2.40.340.10">
    <property type="entry name" value="MoeA, C-terminal, domain IV"/>
    <property type="match status" value="1"/>
</dbReference>
<dbReference type="SUPFAM" id="SSF63867">
    <property type="entry name" value="MoeA C-terminal domain-like"/>
    <property type="match status" value="1"/>
</dbReference>
<proteinExistence type="inferred from homology"/>
<sequence>MEQTDRCAESVNSLTLAEAQARICESVTPISGVECIPLKKALSRVLAERLVASIDLPPFPSSAMDGYALRHGDITGQMDSSLTVIGTSFAGKPYEGLLGPGQCVRIFTGAAIPAGADTVIMQEDVIRVADHIRLAREVSQHANVRPIGDEIRSGECLLERGKMLQAADLGLMASAGYPMATVTRRLRVAFFSTGDELCPVEEPLMYGQIHDSNRYLLHSLLNCPSIEAIDMGVVPDDGTVVKKVLLDAVRQADAIISSGGVSVGDPDFVTASLAELGQVSFWKVAVKPGKPFAFGRIGPAWLFGLPGNPVAVMVTFRQLVRPALLQMMGANPRPPLRLQAICRTPLKKSPGRMEFQRGQFESDSEGGVSVTGFCGQGAHQLLGMSRANCLIVLPKDNAGVKPGEWVEIEPLLDDFF</sequence>
<dbReference type="FunFam" id="3.40.980.10:FF:000004">
    <property type="entry name" value="Molybdopterin molybdenumtransferase"/>
    <property type="match status" value="1"/>
</dbReference>
<evidence type="ECO:0000256" key="3">
    <source>
        <dbReference type="ARBA" id="ARBA00005046"/>
    </source>
</evidence>
<dbReference type="PANTHER" id="PTHR10192:SF5">
    <property type="entry name" value="GEPHYRIN"/>
    <property type="match status" value="1"/>
</dbReference>
<dbReference type="GO" id="GO:0006777">
    <property type="term" value="P:Mo-molybdopterin cofactor biosynthetic process"/>
    <property type="evidence" value="ECO:0007669"/>
    <property type="project" value="UniProtKB-UniRule"/>
</dbReference>
<evidence type="ECO:0000256" key="11">
    <source>
        <dbReference type="RuleBase" id="RU365090"/>
    </source>
</evidence>
<dbReference type="EC" id="2.10.1.1" evidence="11"/>
<dbReference type="InterPro" id="IPR038987">
    <property type="entry name" value="MoeA-like"/>
</dbReference>
<protein>
    <recommendedName>
        <fullName evidence="11">Molybdopterin molybdenumtransferase</fullName>
        <ecNumber evidence="11">2.10.1.1</ecNumber>
    </recommendedName>
</protein>
<evidence type="ECO:0000256" key="7">
    <source>
        <dbReference type="ARBA" id="ARBA00022723"/>
    </source>
</evidence>
<dbReference type="GO" id="GO:0061599">
    <property type="term" value="F:molybdopterin molybdotransferase activity"/>
    <property type="evidence" value="ECO:0007669"/>
    <property type="project" value="UniProtKB-UniRule"/>
</dbReference>
<dbReference type="PANTHER" id="PTHR10192">
    <property type="entry name" value="MOLYBDOPTERIN BIOSYNTHESIS PROTEIN"/>
    <property type="match status" value="1"/>
</dbReference>
<keyword evidence="6 11" id="KW-0808">Transferase</keyword>
<dbReference type="SMART" id="SM00852">
    <property type="entry name" value="MoCF_biosynth"/>
    <property type="match status" value="1"/>
</dbReference>
<dbReference type="CDD" id="cd00887">
    <property type="entry name" value="MoeA"/>
    <property type="match status" value="1"/>
</dbReference>
<dbReference type="InterPro" id="IPR001453">
    <property type="entry name" value="MoaB/Mog_dom"/>
</dbReference>
<dbReference type="EMBL" id="QJPH01000581">
    <property type="protein sequence ID" value="PZN69300.1"/>
    <property type="molecule type" value="Genomic_DNA"/>
</dbReference>
<name>A0A2W4RZR4_9GAMM</name>
<reference evidence="13 14" key="1">
    <citation type="journal article" date="2018" name="Aquat. Microb. Ecol.">
        <title>Gammaproteobacterial methanotrophs dominate.</title>
        <authorList>
            <person name="Rissanen A.J."/>
            <person name="Saarenheimo J."/>
            <person name="Tiirola M."/>
            <person name="Peura S."/>
            <person name="Aalto S.L."/>
            <person name="Karvinen A."/>
            <person name="Nykanen H."/>
        </authorList>
    </citation>
    <scope>NUCLEOTIDE SEQUENCE [LARGE SCALE GENOMIC DNA]</scope>
    <source>
        <strain evidence="13">AMbin10</strain>
    </source>
</reference>
<comment type="catalytic activity">
    <reaction evidence="10">
        <text>adenylyl-molybdopterin + molybdate = Mo-molybdopterin + AMP + H(+)</text>
        <dbReference type="Rhea" id="RHEA:35047"/>
        <dbReference type="ChEBI" id="CHEBI:15378"/>
        <dbReference type="ChEBI" id="CHEBI:36264"/>
        <dbReference type="ChEBI" id="CHEBI:62727"/>
        <dbReference type="ChEBI" id="CHEBI:71302"/>
        <dbReference type="ChEBI" id="CHEBI:456215"/>
        <dbReference type="EC" id="2.10.1.1"/>
    </reaction>
</comment>
<dbReference type="SUPFAM" id="SSF53218">
    <property type="entry name" value="Molybdenum cofactor biosynthesis proteins"/>
    <property type="match status" value="1"/>
</dbReference>
<dbReference type="GO" id="GO:0005829">
    <property type="term" value="C:cytosol"/>
    <property type="evidence" value="ECO:0007669"/>
    <property type="project" value="TreeGrafter"/>
</dbReference>
<evidence type="ECO:0000259" key="12">
    <source>
        <dbReference type="SMART" id="SM00852"/>
    </source>
</evidence>